<keyword evidence="2" id="KW-1185">Reference proteome</keyword>
<dbReference type="AlphaFoldDB" id="A0A0B0N4E4"/>
<dbReference type="EMBL" id="JRRC01476207">
    <property type="protein sequence ID" value="KHG07522.1"/>
    <property type="molecule type" value="Genomic_DNA"/>
</dbReference>
<evidence type="ECO:0000313" key="2">
    <source>
        <dbReference type="Proteomes" id="UP000032142"/>
    </source>
</evidence>
<protein>
    <submittedName>
        <fullName evidence="1">Uncharacterized protein</fullName>
    </submittedName>
</protein>
<reference evidence="2" key="1">
    <citation type="submission" date="2014-09" db="EMBL/GenBank/DDBJ databases">
        <authorList>
            <person name="Mudge J."/>
            <person name="Ramaraj T."/>
            <person name="Lindquist I.E."/>
            <person name="Bharti A.K."/>
            <person name="Sundararajan A."/>
            <person name="Cameron C.T."/>
            <person name="Woodward J.E."/>
            <person name="May G.D."/>
            <person name="Brubaker C."/>
            <person name="Broadhvest J."/>
            <person name="Wilkins T.A."/>
        </authorList>
    </citation>
    <scope>NUCLEOTIDE SEQUENCE</scope>
    <source>
        <strain evidence="2">cv. AKA8401</strain>
    </source>
</reference>
<evidence type="ECO:0000313" key="1">
    <source>
        <dbReference type="EMBL" id="KHG07522.1"/>
    </source>
</evidence>
<sequence length="20" mass="2423">MHISYIHIKYILSLLLNHLT</sequence>
<accession>A0A0B0N4E4</accession>
<dbReference type="Proteomes" id="UP000032142">
    <property type="component" value="Unassembled WGS sequence"/>
</dbReference>
<name>A0A0B0N4E4_GOSAR</name>
<organism evidence="1 2">
    <name type="scientific">Gossypium arboreum</name>
    <name type="common">Tree cotton</name>
    <name type="synonym">Gossypium nanking</name>
    <dbReference type="NCBI Taxonomy" id="29729"/>
    <lineage>
        <taxon>Eukaryota</taxon>
        <taxon>Viridiplantae</taxon>
        <taxon>Streptophyta</taxon>
        <taxon>Embryophyta</taxon>
        <taxon>Tracheophyta</taxon>
        <taxon>Spermatophyta</taxon>
        <taxon>Magnoliopsida</taxon>
        <taxon>eudicotyledons</taxon>
        <taxon>Gunneridae</taxon>
        <taxon>Pentapetalae</taxon>
        <taxon>rosids</taxon>
        <taxon>malvids</taxon>
        <taxon>Malvales</taxon>
        <taxon>Malvaceae</taxon>
        <taxon>Malvoideae</taxon>
        <taxon>Gossypium</taxon>
    </lineage>
</organism>
<gene>
    <name evidence="1" type="ORF">F383_34674</name>
</gene>
<comment type="caution">
    <text evidence="1">The sequence shown here is derived from an EMBL/GenBank/DDBJ whole genome shotgun (WGS) entry which is preliminary data.</text>
</comment>
<proteinExistence type="predicted"/>